<protein>
    <submittedName>
        <fullName evidence="2">Uncharacterized protein</fullName>
    </submittedName>
</protein>
<organism evidence="2 3">
    <name type="scientific">Chelonia mydas</name>
    <name type="common">Green sea-turtle</name>
    <name type="synonym">Chelonia agassizi</name>
    <dbReference type="NCBI Taxonomy" id="8469"/>
    <lineage>
        <taxon>Eukaryota</taxon>
        <taxon>Metazoa</taxon>
        <taxon>Chordata</taxon>
        <taxon>Craniata</taxon>
        <taxon>Vertebrata</taxon>
        <taxon>Euteleostomi</taxon>
        <taxon>Archelosauria</taxon>
        <taxon>Testudinata</taxon>
        <taxon>Testudines</taxon>
        <taxon>Cryptodira</taxon>
        <taxon>Durocryptodira</taxon>
        <taxon>Americhelydia</taxon>
        <taxon>Chelonioidea</taxon>
        <taxon>Cheloniidae</taxon>
        <taxon>Chelonia</taxon>
    </lineage>
</organism>
<evidence type="ECO:0000313" key="2">
    <source>
        <dbReference type="EMBL" id="EMP36446.1"/>
    </source>
</evidence>
<evidence type="ECO:0000256" key="1">
    <source>
        <dbReference type="SAM" id="MobiDB-lite"/>
    </source>
</evidence>
<dbReference type="EMBL" id="KB525358">
    <property type="protein sequence ID" value="EMP36446.1"/>
    <property type="molecule type" value="Genomic_DNA"/>
</dbReference>
<name>M7BES7_CHEMY</name>
<sequence>MQSPKSPRHVGLGKKRFGRLRLPLAAVRRSRPLGAAGSGGWYVPRPVLLPAAPIGLEQQTADSGSRDRPNLRTRQLQPEVSTAYETFSLEGYFSSYKSLFPQKMCQQVTQTTRFVHSTGTAEQRDARPMTDVQNKTPKFSMKGDGAMELQTLEDLGVWTLQQSTWWNAPEQQILGAQAPQQAAR</sequence>
<gene>
    <name evidence="2" type="ORF">UY3_06428</name>
</gene>
<accession>M7BES7</accession>
<dbReference type="Proteomes" id="UP000031443">
    <property type="component" value="Unassembled WGS sequence"/>
</dbReference>
<feature type="region of interest" description="Disordered" evidence="1">
    <location>
        <begin position="118"/>
        <end position="142"/>
    </location>
</feature>
<reference evidence="3" key="1">
    <citation type="journal article" date="2013" name="Nat. Genet.">
        <title>The draft genomes of soft-shell turtle and green sea turtle yield insights into the development and evolution of the turtle-specific body plan.</title>
        <authorList>
            <person name="Wang Z."/>
            <person name="Pascual-Anaya J."/>
            <person name="Zadissa A."/>
            <person name="Li W."/>
            <person name="Niimura Y."/>
            <person name="Huang Z."/>
            <person name="Li C."/>
            <person name="White S."/>
            <person name="Xiong Z."/>
            <person name="Fang D."/>
            <person name="Wang B."/>
            <person name="Ming Y."/>
            <person name="Chen Y."/>
            <person name="Zheng Y."/>
            <person name="Kuraku S."/>
            <person name="Pignatelli M."/>
            <person name="Herrero J."/>
            <person name="Beal K."/>
            <person name="Nozawa M."/>
            <person name="Li Q."/>
            <person name="Wang J."/>
            <person name="Zhang H."/>
            <person name="Yu L."/>
            <person name="Shigenobu S."/>
            <person name="Wang J."/>
            <person name="Liu J."/>
            <person name="Flicek P."/>
            <person name="Searle S."/>
            <person name="Wang J."/>
            <person name="Kuratani S."/>
            <person name="Yin Y."/>
            <person name="Aken B."/>
            <person name="Zhang G."/>
            <person name="Irie N."/>
        </authorList>
    </citation>
    <scope>NUCLEOTIDE SEQUENCE [LARGE SCALE GENOMIC DNA]</scope>
</reference>
<proteinExistence type="predicted"/>
<dbReference type="AlphaFoldDB" id="M7BES7"/>
<evidence type="ECO:0000313" key="3">
    <source>
        <dbReference type="Proteomes" id="UP000031443"/>
    </source>
</evidence>
<keyword evidence="3" id="KW-1185">Reference proteome</keyword>